<dbReference type="STRING" id="554055.A0A2P6VSI6"/>
<feature type="transmembrane region" description="Helical" evidence="7">
    <location>
        <begin position="214"/>
        <end position="237"/>
    </location>
</feature>
<proteinExistence type="inferred from homology"/>
<comment type="subunit">
    <text evidence="3">Monomer.</text>
</comment>
<comment type="similarity">
    <text evidence="2">Belongs to the NPC2 family.</text>
</comment>
<evidence type="ECO:0000256" key="1">
    <source>
        <dbReference type="ARBA" id="ARBA00002053"/>
    </source>
</evidence>
<dbReference type="SUPFAM" id="SSF81296">
    <property type="entry name" value="E set domains"/>
    <property type="match status" value="1"/>
</dbReference>
<evidence type="ECO:0000313" key="11">
    <source>
        <dbReference type="Proteomes" id="UP000239649"/>
    </source>
</evidence>
<keyword evidence="7" id="KW-0472">Membrane</keyword>
<feature type="transmembrane region" description="Helical" evidence="7">
    <location>
        <begin position="249"/>
        <end position="269"/>
    </location>
</feature>
<feature type="transmembrane region" description="Helical" evidence="7">
    <location>
        <begin position="419"/>
        <end position="441"/>
    </location>
</feature>
<accession>A0A2P6VSI6</accession>
<keyword evidence="6" id="KW-0445">Lipid transport</keyword>
<evidence type="ECO:0000259" key="9">
    <source>
        <dbReference type="SMART" id="SM00737"/>
    </source>
</evidence>
<feature type="chain" id="PRO_5015131001" evidence="8">
    <location>
        <begin position="27"/>
        <end position="461"/>
    </location>
</feature>
<keyword evidence="5 8" id="KW-0732">Signal</keyword>
<feature type="transmembrane region" description="Helical" evidence="7">
    <location>
        <begin position="169"/>
        <end position="193"/>
    </location>
</feature>
<feature type="transmembrane region" description="Helical" evidence="7">
    <location>
        <begin position="320"/>
        <end position="344"/>
    </location>
</feature>
<dbReference type="InterPro" id="IPR003172">
    <property type="entry name" value="ML_dom"/>
</dbReference>
<dbReference type="PANTHER" id="PTHR11306">
    <property type="entry name" value="NIEMANN PICK TYPE C2 PROTEIN NPC2-RELATED"/>
    <property type="match status" value="1"/>
</dbReference>
<comment type="caution">
    <text evidence="10">The sequence shown here is derived from an EMBL/GenBank/DDBJ whole genome shotgun (WGS) entry which is preliminary data.</text>
</comment>
<reference evidence="10 11" key="1">
    <citation type="journal article" date="2018" name="Plant J.">
        <title>Genome sequences of Chlorella sorokiniana UTEX 1602 and Micractinium conductrix SAG 241.80: implications to maltose excretion by a green alga.</title>
        <authorList>
            <person name="Arriola M.B."/>
            <person name="Velmurugan N."/>
            <person name="Zhang Y."/>
            <person name="Plunkett M.H."/>
            <person name="Hondzo H."/>
            <person name="Barney B.M."/>
        </authorList>
    </citation>
    <scope>NUCLEOTIDE SEQUENCE [LARGE SCALE GENOMIC DNA]</scope>
    <source>
        <strain evidence="10 11">SAG 241.80</strain>
    </source>
</reference>
<comment type="function">
    <text evidence="1">Catalyzes the intermembrane transfer of phosphatidylglycerol and phosphatidylinositol.</text>
</comment>
<keyword evidence="7" id="KW-0812">Transmembrane</keyword>
<dbReference type="Pfam" id="PF02221">
    <property type="entry name" value="E1_DerP2_DerF2"/>
    <property type="match status" value="1"/>
</dbReference>
<protein>
    <submittedName>
        <fullName evidence="10">Phosphatidylglycerol phosphatidylinositol transfer</fullName>
    </submittedName>
</protein>
<dbReference type="InterPro" id="IPR014756">
    <property type="entry name" value="Ig_E-set"/>
</dbReference>
<dbReference type="OrthoDB" id="6409159at2759"/>
<dbReference type="Gene3D" id="2.60.40.770">
    <property type="match status" value="1"/>
</dbReference>
<dbReference type="InterPro" id="IPR039670">
    <property type="entry name" value="NPC2-like"/>
</dbReference>
<evidence type="ECO:0000256" key="8">
    <source>
        <dbReference type="SAM" id="SignalP"/>
    </source>
</evidence>
<evidence type="ECO:0000256" key="4">
    <source>
        <dbReference type="ARBA" id="ARBA00022448"/>
    </source>
</evidence>
<evidence type="ECO:0000256" key="7">
    <source>
        <dbReference type="SAM" id="Phobius"/>
    </source>
</evidence>
<keyword evidence="7" id="KW-1133">Transmembrane helix</keyword>
<keyword evidence="4" id="KW-0813">Transport</keyword>
<evidence type="ECO:0000256" key="3">
    <source>
        <dbReference type="ARBA" id="ARBA00011245"/>
    </source>
</evidence>
<feature type="domain" description="MD-2-related lipid-recognition" evidence="9">
    <location>
        <begin position="33"/>
        <end position="146"/>
    </location>
</feature>
<dbReference type="GO" id="GO:0032934">
    <property type="term" value="F:sterol binding"/>
    <property type="evidence" value="ECO:0007669"/>
    <property type="project" value="InterPro"/>
</dbReference>
<dbReference type="EMBL" id="LHPF02000001">
    <property type="protein sequence ID" value="PSC77049.1"/>
    <property type="molecule type" value="Genomic_DNA"/>
</dbReference>
<keyword evidence="11" id="KW-1185">Reference proteome</keyword>
<evidence type="ECO:0000256" key="2">
    <source>
        <dbReference type="ARBA" id="ARBA00006370"/>
    </source>
</evidence>
<sequence>MMSATRHLPLLALAVVALLAAAPAAAVRASSDWTDCSGGTAIWKVQHVTLEPSPVKPGDLAKFEIQADSGKDLGGGTVQMIVHYAGMPIWTQTDNLCDKASCPIKKGPTEVKYSQLFPTITPPGSYSVTLNGHSGEDALFCVTIDFMVVPPGAAEVAAQRGPAAGSVPAGVYGVLAGVNLAMAAGFLLAPGLAARLMFRKGAVLPLDPQVPEMLLLTGAGWLVATGALAALVLAAGGRWGRMHPSGADLLRLALAGQSLASVLLFVYYYRLIPAYVWPLELAAEGAVLALPAADLLSRGFSLGALPSQLRRGLAARPARGSLLASAHLLLAVLFPANGFLLFYAPKAPPAGASTFLLAKIAGVVDKSVMPVCQLALKDAAQNGVLRSPAALALNVGTLLAGLVHVRVLLPVLAKDPSGWLLPINLATWLLATFTSAAGLAAGVRPPARASTATAAKTGKQD</sequence>
<dbReference type="SMART" id="SM00737">
    <property type="entry name" value="ML"/>
    <property type="match status" value="1"/>
</dbReference>
<organism evidence="10 11">
    <name type="scientific">Micractinium conductrix</name>
    <dbReference type="NCBI Taxonomy" id="554055"/>
    <lineage>
        <taxon>Eukaryota</taxon>
        <taxon>Viridiplantae</taxon>
        <taxon>Chlorophyta</taxon>
        <taxon>core chlorophytes</taxon>
        <taxon>Trebouxiophyceae</taxon>
        <taxon>Chlorellales</taxon>
        <taxon>Chlorellaceae</taxon>
        <taxon>Chlorella clade</taxon>
        <taxon>Micractinium</taxon>
    </lineage>
</organism>
<dbReference type="PANTHER" id="PTHR11306:SF0">
    <property type="entry name" value="PHOSPHATIDYLGLYCEROL_PHOSPHATIDYLINOSITOL TRANSFER PROTEIN"/>
    <property type="match status" value="1"/>
</dbReference>
<feature type="transmembrane region" description="Helical" evidence="7">
    <location>
        <begin position="388"/>
        <end position="413"/>
    </location>
</feature>
<feature type="signal peptide" evidence="8">
    <location>
        <begin position="1"/>
        <end position="26"/>
    </location>
</feature>
<dbReference type="AlphaFoldDB" id="A0A2P6VSI6"/>
<name>A0A2P6VSI6_9CHLO</name>
<evidence type="ECO:0000256" key="6">
    <source>
        <dbReference type="ARBA" id="ARBA00023055"/>
    </source>
</evidence>
<dbReference type="Proteomes" id="UP000239649">
    <property type="component" value="Unassembled WGS sequence"/>
</dbReference>
<dbReference type="GO" id="GO:0015918">
    <property type="term" value="P:sterol transport"/>
    <property type="evidence" value="ECO:0007669"/>
    <property type="project" value="InterPro"/>
</dbReference>
<evidence type="ECO:0000313" key="10">
    <source>
        <dbReference type="EMBL" id="PSC77049.1"/>
    </source>
</evidence>
<evidence type="ECO:0000256" key="5">
    <source>
        <dbReference type="ARBA" id="ARBA00022729"/>
    </source>
</evidence>
<gene>
    <name evidence="10" type="primary">g565</name>
    <name evidence="10" type="ORF">C2E20_0565</name>
</gene>